<keyword evidence="4" id="KW-1185">Reference proteome</keyword>
<dbReference type="GO" id="GO:0004519">
    <property type="term" value="F:endonuclease activity"/>
    <property type="evidence" value="ECO:0007669"/>
    <property type="project" value="UniProtKB-KW"/>
</dbReference>
<dbReference type="PANTHER" id="PTHR30015">
    <property type="entry name" value="MRR RESTRICTION SYSTEM PROTEIN"/>
    <property type="match status" value="1"/>
</dbReference>
<dbReference type="SUPFAM" id="SSF52980">
    <property type="entry name" value="Restriction endonuclease-like"/>
    <property type="match status" value="1"/>
</dbReference>
<dbReference type="PANTHER" id="PTHR30015:SF7">
    <property type="entry name" value="TYPE IV METHYL-DIRECTED RESTRICTION ENZYME ECOKMRR"/>
    <property type="match status" value="1"/>
</dbReference>
<dbReference type="InterPro" id="IPR052906">
    <property type="entry name" value="Type_IV_Methyl-Rstrct_Enzyme"/>
</dbReference>
<evidence type="ECO:0000313" key="3">
    <source>
        <dbReference type="EMBL" id="UWX64501.1"/>
    </source>
</evidence>
<organism evidence="3 4">
    <name type="scientific">Deinococcus rubellus</name>
    <dbReference type="NCBI Taxonomy" id="1889240"/>
    <lineage>
        <taxon>Bacteria</taxon>
        <taxon>Thermotogati</taxon>
        <taxon>Deinococcota</taxon>
        <taxon>Deinococci</taxon>
        <taxon>Deinococcales</taxon>
        <taxon>Deinococcaceae</taxon>
        <taxon>Deinococcus</taxon>
    </lineage>
</organism>
<dbReference type="EC" id="3.1.21.-" evidence="3"/>
<protein>
    <submittedName>
        <fullName evidence="3">Restriction endonuclease</fullName>
        <ecNumber evidence="3">3.1.21.-</ecNumber>
    </submittedName>
</protein>
<evidence type="ECO:0000259" key="2">
    <source>
        <dbReference type="Pfam" id="PF14338"/>
    </source>
</evidence>
<name>A0ABY5YIJ8_9DEIO</name>
<dbReference type="RefSeq" id="WP_260560775.1">
    <property type="nucleotide sequence ID" value="NZ_BAABEC010000076.1"/>
</dbReference>
<dbReference type="Proteomes" id="UP001060261">
    <property type="component" value="Chromosome"/>
</dbReference>
<dbReference type="GO" id="GO:0016787">
    <property type="term" value="F:hydrolase activity"/>
    <property type="evidence" value="ECO:0007669"/>
    <property type="project" value="UniProtKB-KW"/>
</dbReference>
<feature type="domain" description="Restriction endonuclease type IV Mrr" evidence="1">
    <location>
        <begin position="142"/>
        <end position="255"/>
    </location>
</feature>
<gene>
    <name evidence="3" type="ORF">N0D28_02185</name>
</gene>
<dbReference type="InterPro" id="IPR011335">
    <property type="entry name" value="Restrct_endonuc-II-like"/>
</dbReference>
<evidence type="ECO:0000313" key="4">
    <source>
        <dbReference type="Proteomes" id="UP001060261"/>
    </source>
</evidence>
<keyword evidence="3" id="KW-0540">Nuclease</keyword>
<dbReference type="InterPro" id="IPR025745">
    <property type="entry name" value="Mrr-like_N_dom"/>
</dbReference>
<keyword evidence="3" id="KW-0255">Endonuclease</keyword>
<dbReference type="InterPro" id="IPR007560">
    <property type="entry name" value="Restrct_endonuc_IV_Mrr"/>
</dbReference>
<proteinExistence type="predicted"/>
<accession>A0ABY5YIJ8</accession>
<reference evidence="3" key="1">
    <citation type="submission" date="2022-09" db="EMBL/GenBank/DDBJ databases">
        <title>genome sequence of Deinococcus rubellus.</title>
        <authorList>
            <person name="Srinivasan S."/>
        </authorList>
    </citation>
    <scope>NUCLEOTIDE SEQUENCE</scope>
    <source>
        <strain evidence="3">Ant6</strain>
    </source>
</reference>
<sequence length="282" mass="30914">MNVPKYHEFFNPLLAAMHQLGGSASLVELDEEAVRQMQLPSEVTDVLHGDTGKTEVQYRLAWARTYLKKYGLITNSSRGVWALTAAGQTTRTVQSRKVQGAVRVQRQQAPTDTTSNEEVLDDSVSIDEQPKWEDHLRETVLALTPGGFERLCQRILRESGFIQVEVTGRSGDGGIDGHGIVRLAGLLSFPIIFQAKKYRGSVGAPEIRNFRGAMVGRADKGLFITTGNFTPAASAEATRDGAPPIDLIDGSALVTKLKELKLGVSTRMVEVTEVDEDWFNSL</sequence>
<dbReference type="Gene3D" id="3.40.1350.10">
    <property type="match status" value="1"/>
</dbReference>
<feature type="domain" description="Restriction system protein Mrr-like N-terminal" evidence="2">
    <location>
        <begin position="6"/>
        <end position="89"/>
    </location>
</feature>
<dbReference type="Pfam" id="PF04471">
    <property type="entry name" value="Mrr_cat"/>
    <property type="match status" value="1"/>
</dbReference>
<dbReference type="InterPro" id="IPR011856">
    <property type="entry name" value="tRNA_endonuc-like_dom_sf"/>
</dbReference>
<dbReference type="EMBL" id="CP104213">
    <property type="protein sequence ID" value="UWX64501.1"/>
    <property type="molecule type" value="Genomic_DNA"/>
</dbReference>
<evidence type="ECO:0000259" key="1">
    <source>
        <dbReference type="Pfam" id="PF04471"/>
    </source>
</evidence>
<dbReference type="Pfam" id="PF14338">
    <property type="entry name" value="Mrr_N"/>
    <property type="match status" value="1"/>
</dbReference>
<keyword evidence="3" id="KW-0378">Hydrolase</keyword>